<comment type="caution">
    <text evidence="1">The sequence shown here is derived from an EMBL/GenBank/DDBJ whole genome shotgun (WGS) entry which is preliminary data.</text>
</comment>
<protein>
    <submittedName>
        <fullName evidence="1">Uncharacterized protein</fullName>
    </submittedName>
</protein>
<gene>
    <name evidence="1" type="ORF">PVAND_009445</name>
</gene>
<name>A0A9J6CDA5_POLVA</name>
<accession>A0A9J6CDA5</accession>
<dbReference type="Proteomes" id="UP001107558">
    <property type="component" value="Chromosome 1"/>
</dbReference>
<keyword evidence="2" id="KW-1185">Reference proteome</keyword>
<evidence type="ECO:0000313" key="2">
    <source>
        <dbReference type="Proteomes" id="UP001107558"/>
    </source>
</evidence>
<sequence length="147" mass="17031">MHCIVVGIENACLKSKSLSVVVHHQVLPVLESYQFIPHYPTPIMNEVDMSRFCVQLALRKLSNSKVNCVEIDMNDGREPIIEFIGQRHWRSSISYIRVNLLDIKTLELPTSKYQLLIFHHFQEIQLLLDQIVLNDNKFLESIASTIE</sequence>
<dbReference type="AlphaFoldDB" id="A0A9J6CDA5"/>
<proteinExistence type="predicted"/>
<evidence type="ECO:0000313" key="1">
    <source>
        <dbReference type="EMBL" id="KAG5679909.1"/>
    </source>
</evidence>
<reference evidence="1" key="1">
    <citation type="submission" date="2021-03" db="EMBL/GenBank/DDBJ databases">
        <title>Chromosome level genome of the anhydrobiotic midge Polypedilum vanderplanki.</title>
        <authorList>
            <person name="Yoshida Y."/>
            <person name="Kikawada T."/>
            <person name="Gusev O."/>
        </authorList>
    </citation>
    <scope>NUCLEOTIDE SEQUENCE</scope>
    <source>
        <strain evidence="1">NIAS01</strain>
        <tissue evidence="1">Whole body or cell culture</tissue>
    </source>
</reference>
<dbReference type="EMBL" id="JADBJN010000001">
    <property type="protein sequence ID" value="KAG5679909.1"/>
    <property type="molecule type" value="Genomic_DNA"/>
</dbReference>
<organism evidence="1 2">
    <name type="scientific">Polypedilum vanderplanki</name>
    <name type="common">Sleeping chironomid midge</name>
    <dbReference type="NCBI Taxonomy" id="319348"/>
    <lineage>
        <taxon>Eukaryota</taxon>
        <taxon>Metazoa</taxon>
        <taxon>Ecdysozoa</taxon>
        <taxon>Arthropoda</taxon>
        <taxon>Hexapoda</taxon>
        <taxon>Insecta</taxon>
        <taxon>Pterygota</taxon>
        <taxon>Neoptera</taxon>
        <taxon>Endopterygota</taxon>
        <taxon>Diptera</taxon>
        <taxon>Nematocera</taxon>
        <taxon>Chironomoidea</taxon>
        <taxon>Chironomidae</taxon>
        <taxon>Chironominae</taxon>
        <taxon>Polypedilum</taxon>
        <taxon>Polypedilum</taxon>
    </lineage>
</organism>